<feature type="chain" id="PRO_5046339070" evidence="1">
    <location>
        <begin position="24"/>
        <end position="272"/>
    </location>
</feature>
<keyword evidence="1" id="KW-0732">Signal</keyword>
<reference evidence="2" key="1">
    <citation type="submission" date="2024-02" db="EMBL/GenBank/DDBJ databases">
        <authorList>
            <consortium name="ELIXIR-Norway"/>
            <consortium name="Elixir Norway"/>
        </authorList>
    </citation>
    <scope>NUCLEOTIDE SEQUENCE</scope>
</reference>
<gene>
    <name evidence="2" type="ORF">CSSPTR1EN2_LOCUS18809</name>
</gene>
<accession>A0ABP0USB8</accession>
<organism evidence="2 3">
    <name type="scientific">Sphagnum troendelagicum</name>
    <dbReference type="NCBI Taxonomy" id="128251"/>
    <lineage>
        <taxon>Eukaryota</taxon>
        <taxon>Viridiplantae</taxon>
        <taxon>Streptophyta</taxon>
        <taxon>Embryophyta</taxon>
        <taxon>Bryophyta</taxon>
        <taxon>Sphagnophytina</taxon>
        <taxon>Sphagnopsida</taxon>
        <taxon>Sphagnales</taxon>
        <taxon>Sphagnaceae</taxon>
        <taxon>Sphagnum</taxon>
    </lineage>
</organism>
<dbReference type="EMBL" id="OZ019898">
    <property type="protein sequence ID" value="CAK9228130.1"/>
    <property type="molecule type" value="Genomic_DNA"/>
</dbReference>
<name>A0ABP0USB8_9BRYO</name>
<dbReference type="Proteomes" id="UP001497512">
    <property type="component" value="Chromosome 6"/>
</dbReference>
<feature type="signal peptide" evidence="1">
    <location>
        <begin position="1"/>
        <end position="23"/>
    </location>
</feature>
<keyword evidence="3" id="KW-1185">Reference proteome</keyword>
<evidence type="ECO:0000313" key="3">
    <source>
        <dbReference type="Proteomes" id="UP001497512"/>
    </source>
</evidence>
<proteinExistence type="predicted"/>
<protein>
    <submittedName>
        <fullName evidence="2">Uncharacterized protein</fullName>
    </submittedName>
</protein>
<sequence length="272" mass="31586">MSLLPAVVQVALFILEAWHSGFGFFRCLGNQYATYMNGDYMAQLAIFDLVRRGRTFPPTWGSHRNNSLLKNFSNDLGELIAMLAMPFTYNDPFSNKLQFMGRAKVLYFRSQARTGIHVESQDPNQMPESGLVTRELYDKIDFDDVQTRGYYKSTKIREVTFVVDYIARQRIEVTYNVGAIRGYASLDYSRYRLAMVIGMLSELSAGAFIVDLHQLPNQQNRRDGLRLLEDLEHEWQQDNPRLHCMTLPEIMEKINQDMTLTLHPKIFDNAWF</sequence>
<evidence type="ECO:0000313" key="2">
    <source>
        <dbReference type="EMBL" id="CAK9228130.1"/>
    </source>
</evidence>
<evidence type="ECO:0000256" key="1">
    <source>
        <dbReference type="SAM" id="SignalP"/>
    </source>
</evidence>